<dbReference type="SUPFAM" id="SSF46785">
    <property type="entry name" value="Winged helix' DNA-binding domain"/>
    <property type="match status" value="1"/>
</dbReference>
<dbReference type="InterPro" id="IPR036390">
    <property type="entry name" value="WH_DNA-bd_sf"/>
</dbReference>
<gene>
    <name evidence="2" type="ORF">SAMN04487818_11955</name>
</gene>
<dbReference type="RefSeq" id="WP_092786756.1">
    <property type="nucleotide sequence ID" value="NZ_FOGI01000019.1"/>
</dbReference>
<keyword evidence="3" id="KW-1185">Reference proteome</keyword>
<dbReference type="Gene3D" id="1.10.10.10">
    <property type="entry name" value="Winged helix-like DNA-binding domain superfamily/Winged helix DNA-binding domain"/>
    <property type="match status" value="1"/>
</dbReference>
<dbReference type="GO" id="GO:0003700">
    <property type="term" value="F:DNA-binding transcription factor activity"/>
    <property type="evidence" value="ECO:0007669"/>
    <property type="project" value="InterPro"/>
</dbReference>
<dbReference type="InterPro" id="IPR000835">
    <property type="entry name" value="HTH_MarR-typ"/>
</dbReference>
<dbReference type="SMART" id="SM00347">
    <property type="entry name" value="HTH_MARR"/>
    <property type="match status" value="1"/>
</dbReference>
<proteinExistence type="predicted"/>
<dbReference type="PANTHER" id="PTHR33164:SF57">
    <property type="entry name" value="MARR-FAMILY TRANSCRIPTIONAL REGULATOR"/>
    <property type="match status" value="1"/>
</dbReference>
<organism evidence="2 3">
    <name type="scientific">Actinokineospora terrae</name>
    <dbReference type="NCBI Taxonomy" id="155974"/>
    <lineage>
        <taxon>Bacteria</taxon>
        <taxon>Bacillati</taxon>
        <taxon>Actinomycetota</taxon>
        <taxon>Actinomycetes</taxon>
        <taxon>Pseudonocardiales</taxon>
        <taxon>Pseudonocardiaceae</taxon>
        <taxon>Actinokineospora</taxon>
    </lineage>
</organism>
<dbReference type="STRING" id="155974.SAMN04487818_11955"/>
<dbReference type="PROSITE" id="PS50995">
    <property type="entry name" value="HTH_MARR_2"/>
    <property type="match status" value="1"/>
</dbReference>
<evidence type="ECO:0000259" key="1">
    <source>
        <dbReference type="PROSITE" id="PS50995"/>
    </source>
</evidence>
<dbReference type="AlphaFoldDB" id="A0A1H9XQR0"/>
<reference evidence="3" key="1">
    <citation type="submission" date="2016-10" db="EMBL/GenBank/DDBJ databases">
        <authorList>
            <person name="Varghese N."/>
            <person name="Submissions S."/>
        </authorList>
    </citation>
    <scope>NUCLEOTIDE SEQUENCE [LARGE SCALE GENOMIC DNA]</scope>
    <source>
        <strain evidence="3">DSM 44260</strain>
    </source>
</reference>
<dbReference type="PANTHER" id="PTHR33164">
    <property type="entry name" value="TRANSCRIPTIONAL REGULATOR, MARR FAMILY"/>
    <property type="match status" value="1"/>
</dbReference>
<feature type="domain" description="HTH marR-type" evidence="1">
    <location>
        <begin position="1"/>
        <end position="132"/>
    </location>
</feature>
<dbReference type="GO" id="GO:0006950">
    <property type="term" value="P:response to stress"/>
    <property type="evidence" value="ECO:0007669"/>
    <property type="project" value="TreeGrafter"/>
</dbReference>
<dbReference type="InterPro" id="IPR036388">
    <property type="entry name" value="WH-like_DNA-bd_sf"/>
</dbReference>
<dbReference type="Proteomes" id="UP000199051">
    <property type="component" value="Unassembled WGS sequence"/>
</dbReference>
<evidence type="ECO:0000313" key="3">
    <source>
        <dbReference type="Proteomes" id="UP000199051"/>
    </source>
</evidence>
<evidence type="ECO:0000313" key="2">
    <source>
        <dbReference type="EMBL" id="SES48359.1"/>
    </source>
</evidence>
<protein>
    <submittedName>
        <fullName evidence="2">MarR family protein</fullName>
    </submittedName>
</protein>
<dbReference type="Pfam" id="PF12802">
    <property type="entry name" value="MarR_2"/>
    <property type="match status" value="1"/>
</dbReference>
<dbReference type="EMBL" id="FOGI01000019">
    <property type="protein sequence ID" value="SES48359.1"/>
    <property type="molecule type" value="Genomic_DNA"/>
</dbReference>
<sequence length="147" mass="16042">MDAVSEVERAMVAIRRLQTRRTLAGPHDPTLTLVVDTLEAAGPCTITDLAAALSVDQPRASRLAARAVTEGLAHRTPSQSDARQVLLSLTPAGQAHATTVHTTRRQIFAQTMSTWTDEDRTTFATLLSTFVDSYTQVVHERSTRSKD</sequence>
<name>A0A1H9XQR0_9PSEU</name>
<accession>A0A1H9XQR0</accession>
<dbReference type="InterPro" id="IPR039422">
    <property type="entry name" value="MarR/SlyA-like"/>
</dbReference>